<dbReference type="AlphaFoldDB" id="A0A841FRH2"/>
<dbReference type="RefSeq" id="WP_184789234.1">
    <property type="nucleotide sequence ID" value="NZ_BONT01000028.1"/>
</dbReference>
<keyword evidence="1" id="KW-1133">Transmembrane helix</keyword>
<evidence type="ECO:0000256" key="1">
    <source>
        <dbReference type="SAM" id="Phobius"/>
    </source>
</evidence>
<protein>
    <submittedName>
        <fullName evidence="2">Uncharacterized protein</fullName>
    </submittedName>
</protein>
<evidence type="ECO:0000313" key="3">
    <source>
        <dbReference type="Proteomes" id="UP000548476"/>
    </source>
</evidence>
<reference evidence="2 3" key="1">
    <citation type="submission" date="2020-08" db="EMBL/GenBank/DDBJ databases">
        <title>Genomic Encyclopedia of Type Strains, Phase IV (KMG-IV): sequencing the most valuable type-strain genomes for metagenomic binning, comparative biology and taxonomic classification.</title>
        <authorList>
            <person name="Goeker M."/>
        </authorList>
    </citation>
    <scope>NUCLEOTIDE SEQUENCE [LARGE SCALE GENOMIC DNA]</scope>
    <source>
        <strain evidence="2 3">YIM 65646</strain>
    </source>
</reference>
<feature type="transmembrane region" description="Helical" evidence="1">
    <location>
        <begin position="48"/>
        <end position="67"/>
    </location>
</feature>
<sequence>MHEAWYRLAMILVVTAGFWEGVMAAVFKLFTDKEPGVATAVNHLDEPWCYVGAAGVVLLTLVVLGFLDRAHKKALARG</sequence>
<name>A0A841FRH2_9ACTN</name>
<gene>
    <name evidence="2" type="ORF">HNR73_004249</name>
</gene>
<comment type="caution">
    <text evidence="2">The sequence shown here is derived from an EMBL/GenBank/DDBJ whole genome shotgun (WGS) entry which is preliminary data.</text>
</comment>
<keyword evidence="1" id="KW-0812">Transmembrane</keyword>
<organism evidence="2 3">
    <name type="scientific">Phytomonospora endophytica</name>
    <dbReference type="NCBI Taxonomy" id="714109"/>
    <lineage>
        <taxon>Bacteria</taxon>
        <taxon>Bacillati</taxon>
        <taxon>Actinomycetota</taxon>
        <taxon>Actinomycetes</taxon>
        <taxon>Micromonosporales</taxon>
        <taxon>Micromonosporaceae</taxon>
        <taxon>Phytomonospora</taxon>
    </lineage>
</organism>
<accession>A0A841FRH2</accession>
<keyword evidence="1" id="KW-0472">Membrane</keyword>
<evidence type="ECO:0000313" key="2">
    <source>
        <dbReference type="EMBL" id="MBB6036378.1"/>
    </source>
</evidence>
<dbReference type="Proteomes" id="UP000548476">
    <property type="component" value="Unassembled WGS sequence"/>
</dbReference>
<proteinExistence type="predicted"/>
<keyword evidence="3" id="KW-1185">Reference proteome</keyword>
<dbReference type="EMBL" id="JACHGT010000009">
    <property type="protein sequence ID" value="MBB6036378.1"/>
    <property type="molecule type" value="Genomic_DNA"/>
</dbReference>